<dbReference type="Pfam" id="PF01715">
    <property type="entry name" value="IPPT"/>
    <property type="match status" value="1"/>
</dbReference>
<proteinExistence type="inferred from homology"/>
<dbReference type="GO" id="GO:0005524">
    <property type="term" value="F:ATP binding"/>
    <property type="evidence" value="ECO:0007669"/>
    <property type="project" value="UniProtKB-UniRule"/>
</dbReference>
<sequence>MILILGVTASGKGKLAFELAKQLDGEIISVDSMKVYRRMDIGTAKPPAERRAQIPHHLVDVVEPSESFSVDRYLELAEQAEKDILSRGKTPIAVGGTAMYIKTMLYGLFEGPGTDEAIRDKLRAEMEEIGKGKMHARLGEVDSEAAERIHPNDKKRIIRALEVYELTGKPISSFQTQFESGSIRPDCTVIGLRREKDIESRRINARVKRMIDEGLVDEVRGLLGEDEPLSKQAAVAIGYAEMIEHLQGEMSLDEAVEKIKINTRRFAKSQRTWFKTFREVQWIDIAENEGIDSVLQRALEIVRR</sequence>
<feature type="region of interest" description="Interaction with substrate tRNA" evidence="10">
    <location>
        <begin position="31"/>
        <end position="34"/>
    </location>
</feature>
<dbReference type="HAMAP" id="MF_00185">
    <property type="entry name" value="IPP_trans"/>
    <property type="match status" value="1"/>
</dbReference>
<comment type="function">
    <text evidence="2 10 12">Catalyzes the transfer of a dimethylallyl group onto the adenine at position 37 in tRNAs that read codons beginning with uridine, leading to the formation of N6-(dimethylallyl)adenosine (i(6)A).</text>
</comment>
<evidence type="ECO:0000256" key="1">
    <source>
        <dbReference type="ARBA" id="ARBA00001946"/>
    </source>
</evidence>
<protein>
    <recommendedName>
        <fullName evidence="10">tRNA dimethylallyltransferase</fullName>
        <ecNumber evidence="10">2.5.1.75</ecNumber>
    </recommendedName>
    <alternativeName>
        <fullName evidence="10">Dimethylallyl diphosphate:tRNA dimethylallyltransferase</fullName>
        <shortName evidence="10">DMAPP:tRNA dimethylallyltransferase</shortName>
        <shortName evidence="10">DMATase</shortName>
    </alternativeName>
    <alternativeName>
        <fullName evidence="10">Isopentenyl-diphosphate:tRNA isopentenyltransferase</fullName>
        <shortName evidence="10">IPP transferase</shortName>
        <shortName evidence="10">IPPT</shortName>
        <shortName evidence="10">IPTase</shortName>
    </alternativeName>
</protein>
<gene>
    <name evidence="10 14" type="primary">miaA</name>
    <name evidence="14" type="ORF">STSP2_00149</name>
</gene>
<dbReference type="InterPro" id="IPR027417">
    <property type="entry name" value="P-loop_NTPase"/>
</dbReference>
<dbReference type="InterPro" id="IPR018022">
    <property type="entry name" value="IPT"/>
</dbReference>
<dbReference type="RefSeq" id="WP_146658914.1">
    <property type="nucleotide sequence ID" value="NZ_CP019791.1"/>
</dbReference>
<evidence type="ECO:0000256" key="7">
    <source>
        <dbReference type="ARBA" id="ARBA00022840"/>
    </source>
</evidence>
<evidence type="ECO:0000256" key="11">
    <source>
        <dbReference type="RuleBase" id="RU003783"/>
    </source>
</evidence>
<evidence type="ECO:0000256" key="8">
    <source>
        <dbReference type="ARBA" id="ARBA00022842"/>
    </source>
</evidence>
<dbReference type="AlphaFoldDB" id="A0A1U9NGE9"/>
<feature type="site" description="Interaction with substrate tRNA" evidence="10">
    <location>
        <position position="119"/>
    </location>
</feature>
<dbReference type="Proteomes" id="UP000189674">
    <property type="component" value="Chromosome"/>
</dbReference>
<evidence type="ECO:0000256" key="3">
    <source>
        <dbReference type="ARBA" id="ARBA00005842"/>
    </source>
</evidence>
<accession>A0A1U9NGE9</accession>
<dbReference type="NCBIfam" id="TIGR00174">
    <property type="entry name" value="miaA"/>
    <property type="match status" value="1"/>
</dbReference>
<evidence type="ECO:0000256" key="6">
    <source>
        <dbReference type="ARBA" id="ARBA00022741"/>
    </source>
</evidence>
<evidence type="ECO:0000313" key="15">
    <source>
        <dbReference type="Proteomes" id="UP000189674"/>
    </source>
</evidence>
<dbReference type="EC" id="2.5.1.75" evidence="10"/>
<keyword evidence="8 10" id="KW-0460">Magnesium</keyword>
<dbReference type="FunFam" id="1.10.20.140:FF:000001">
    <property type="entry name" value="tRNA dimethylallyltransferase"/>
    <property type="match status" value="1"/>
</dbReference>
<dbReference type="InterPro" id="IPR039657">
    <property type="entry name" value="Dimethylallyltransferase"/>
</dbReference>
<evidence type="ECO:0000256" key="13">
    <source>
        <dbReference type="RuleBase" id="RU003785"/>
    </source>
</evidence>
<dbReference type="OrthoDB" id="9776390at2"/>
<dbReference type="PANTHER" id="PTHR11088:SF60">
    <property type="entry name" value="TRNA DIMETHYLALLYLTRANSFERASE"/>
    <property type="match status" value="1"/>
</dbReference>
<evidence type="ECO:0000256" key="12">
    <source>
        <dbReference type="RuleBase" id="RU003784"/>
    </source>
</evidence>
<comment type="subunit">
    <text evidence="10">Monomer.</text>
</comment>
<dbReference type="Gene3D" id="1.10.20.140">
    <property type="match status" value="1"/>
</dbReference>
<dbReference type="SUPFAM" id="SSF52540">
    <property type="entry name" value="P-loop containing nucleoside triphosphate hydrolases"/>
    <property type="match status" value="2"/>
</dbReference>
<keyword evidence="6 10" id="KW-0547">Nucleotide-binding</keyword>
<comment type="cofactor">
    <cofactor evidence="1 10">
        <name>Mg(2+)</name>
        <dbReference type="ChEBI" id="CHEBI:18420"/>
    </cofactor>
</comment>
<comment type="catalytic activity">
    <reaction evidence="9 10 11">
        <text>adenosine(37) in tRNA + dimethylallyl diphosphate = N(6)-dimethylallyladenosine(37) in tRNA + diphosphate</text>
        <dbReference type="Rhea" id="RHEA:26482"/>
        <dbReference type="Rhea" id="RHEA-COMP:10162"/>
        <dbReference type="Rhea" id="RHEA-COMP:10375"/>
        <dbReference type="ChEBI" id="CHEBI:33019"/>
        <dbReference type="ChEBI" id="CHEBI:57623"/>
        <dbReference type="ChEBI" id="CHEBI:74411"/>
        <dbReference type="ChEBI" id="CHEBI:74415"/>
        <dbReference type="EC" id="2.5.1.75"/>
    </reaction>
</comment>
<feature type="binding site" evidence="10">
    <location>
        <begin position="6"/>
        <end position="13"/>
    </location>
    <ligand>
        <name>ATP</name>
        <dbReference type="ChEBI" id="CHEBI:30616"/>
    </ligand>
</feature>
<evidence type="ECO:0000313" key="14">
    <source>
        <dbReference type="EMBL" id="AQT67011.1"/>
    </source>
</evidence>
<organism evidence="14 15">
    <name type="scientific">Anaerohalosphaera lusitana</name>
    <dbReference type="NCBI Taxonomy" id="1936003"/>
    <lineage>
        <taxon>Bacteria</taxon>
        <taxon>Pseudomonadati</taxon>
        <taxon>Planctomycetota</taxon>
        <taxon>Phycisphaerae</taxon>
        <taxon>Sedimentisphaerales</taxon>
        <taxon>Anaerohalosphaeraceae</taxon>
        <taxon>Anaerohalosphaera</taxon>
    </lineage>
</organism>
<comment type="caution">
    <text evidence="10">Lacks conserved residue(s) required for the propagation of feature annotation.</text>
</comment>
<dbReference type="Gene3D" id="3.40.50.300">
    <property type="entry name" value="P-loop containing nucleotide triphosphate hydrolases"/>
    <property type="match status" value="1"/>
</dbReference>
<dbReference type="PANTHER" id="PTHR11088">
    <property type="entry name" value="TRNA DIMETHYLALLYLTRANSFERASE"/>
    <property type="match status" value="1"/>
</dbReference>
<name>A0A1U9NGE9_9BACT</name>
<dbReference type="EMBL" id="CP019791">
    <property type="protein sequence ID" value="AQT67011.1"/>
    <property type="molecule type" value="Genomic_DNA"/>
</dbReference>
<evidence type="ECO:0000256" key="9">
    <source>
        <dbReference type="ARBA" id="ARBA00049563"/>
    </source>
</evidence>
<keyword evidence="15" id="KW-1185">Reference proteome</keyword>
<dbReference type="STRING" id="1936003.STSP2_00149"/>
<dbReference type="GO" id="GO:0006400">
    <property type="term" value="P:tRNA modification"/>
    <property type="evidence" value="ECO:0007669"/>
    <property type="project" value="TreeGrafter"/>
</dbReference>
<evidence type="ECO:0000256" key="4">
    <source>
        <dbReference type="ARBA" id="ARBA00022679"/>
    </source>
</evidence>
<dbReference type="GO" id="GO:0052381">
    <property type="term" value="F:tRNA dimethylallyltransferase activity"/>
    <property type="evidence" value="ECO:0007669"/>
    <property type="project" value="UniProtKB-UniRule"/>
</dbReference>
<evidence type="ECO:0000256" key="5">
    <source>
        <dbReference type="ARBA" id="ARBA00022694"/>
    </source>
</evidence>
<feature type="site" description="Interaction with substrate tRNA" evidence="10">
    <location>
        <position position="97"/>
    </location>
</feature>
<keyword evidence="4 10" id="KW-0808">Transferase</keyword>
<evidence type="ECO:0000256" key="2">
    <source>
        <dbReference type="ARBA" id="ARBA00003213"/>
    </source>
</evidence>
<comment type="similarity">
    <text evidence="3 10 13">Belongs to the IPP transferase family.</text>
</comment>
<evidence type="ECO:0000256" key="10">
    <source>
        <dbReference type="HAMAP-Rule" id="MF_00185"/>
    </source>
</evidence>
<dbReference type="KEGG" id="alus:STSP2_00149"/>
<keyword evidence="5 10" id="KW-0819">tRNA processing</keyword>
<keyword evidence="7 10" id="KW-0067">ATP-binding</keyword>
<reference evidence="15" key="1">
    <citation type="submission" date="2017-02" db="EMBL/GenBank/DDBJ databases">
        <title>Comparative genomics and description of representatives of a novel lineage of planctomycetes thriving in anoxic sediments.</title>
        <authorList>
            <person name="Spring S."/>
            <person name="Bunk B."/>
            <person name="Sproer C."/>
        </authorList>
    </citation>
    <scope>NUCLEOTIDE SEQUENCE [LARGE SCALE GENOMIC DNA]</scope>
    <source>
        <strain evidence="15">ST-NAGAB-D1</strain>
    </source>
</reference>